<gene>
    <name evidence="2" type="ORF">GKIL_0006</name>
</gene>
<dbReference type="Proteomes" id="UP000017396">
    <property type="component" value="Chromosome"/>
</dbReference>
<protein>
    <submittedName>
        <fullName evidence="2">Peptidase S9 prolyl oligopeptidase</fullName>
    </submittedName>
</protein>
<dbReference type="SUPFAM" id="SSF82171">
    <property type="entry name" value="DPP6 N-terminal domain-like"/>
    <property type="match status" value="1"/>
</dbReference>
<sequence>MSSKQSLPFGSWSSPITAELIASATVGLGSVRADGTDVYWLEARPTEGGRSVLVRLGADGAITDMTPPPFNVRTRVHEYGGGAYTVHDRVVYFVHFADQRIYRLEPGGEPVAVSAEGLRYADLLVDAHRPVLIAVQEEHREAEVINSLVQLDPADGKVKVLAAGQDFYASPTLSPDGSRLAWLSWNHPDMPWDNTELWVADLEADGTPGKPVRVAGGQDESIFQPEWSPAGVLHFVSDRSNWWNLYAWQEGEIRALYPRAAEFGLPQWVFGLTTYAFVSATRLLCTYREEGLTHLALLDTESGSMGPIELPYSEISGPVIVPGGAILTVASAREATRILRLDLDSSDQQVLRRASELEIDSGYLSVPESVSFRTTGGAVAHAFFYPPANRDFEGLPGERPPLLIKSHGGPTAATTSALNLKIQYWTSRGFAVLDVNYRGSTGYGRAYRQALNGLWGIVDVDDCAQGALGLVEQGRADPERLAIDGGSAGGYTTLCALTFRTVFRAGASYYGVSDLASLAADTHKFESRYLDRLVGPYPERADLYRERSPLYHTELLACPAIFLQGLEDKVVPPDQAERMVEALRRRELPVAYLAFDGEQHGFRRAENIRRALEAEFYFFARIFGFQPADAIEPVTIDNLPP</sequence>
<dbReference type="OrthoDB" id="108903at2"/>
<evidence type="ECO:0000259" key="1">
    <source>
        <dbReference type="Pfam" id="PF00326"/>
    </source>
</evidence>
<organism evidence="2 3">
    <name type="scientific">Gloeobacter kilaueensis (strain ATCC BAA-2537 / CCAP 1431/1 / ULC 316 / JS1)</name>
    <dbReference type="NCBI Taxonomy" id="1183438"/>
    <lineage>
        <taxon>Bacteria</taxon>
        <taxon>Bacillati</taxon>
        <taxon>Cyanobacteriota</taxon>
        <taxon>Cyanophyceae</taxon>
        <taxon>Gloeobacterales</taxon>
        <taxon>Gloeobacteraceae</taxon>
        <taxon>Gloeobacter</taxon>
    </lineage>
</organism>
<dbReference type="GO" id="GO:0006508">
    <property type="term" value="P:proteolysis"/>
    <property type="evidence" value="ECO:0007669"/>
    <property type="project" value="InterPro"/>
</dbReference>
<evidence type="ECO:0000313" key="3">
    <source>
        <dbReference type="Proteomes" id="UP000017396"/>
    </source>
</evidence>
<feature type="domain" description="Peptidase S9 prolyl oligopeptidase catalytic" evidence="1">
    <location>
        <begin position="419"/>
        <end position="624"/>
    </location>
</feature>
<dbReference type="PATRIC" id="fig|1183438.3.peg.6"/>
<dbReference type="SUPFAM" id="SSF53474">
    <property type="entry name" value="alpha/beta-Hydrolases"/>
    <property type="match status" value="1"/>
</dbReference>
<reference evidence="2 3" key="1">
    <citation type="journal article" date="2013" name="PLoS ONE">
        <title>Cultivation and Complete Genome Sequencing of Gloeobacter kilaueensis sp. nov., from a Lava Cave in Kilauea Caldera, Hawai'i.</title>
        <authorList>
            <person name="Saw J.H."/>
            <person name="Schatz M."/>
            <person name="Brown M.V."/>
            <person name="Kunkel D.D."/>
            <person name="Foster J.S."/>
            <person name="Shick H."/>
            <person name="Christensen S."/>
            <person name="Hou S."/>
            <person name="Wan X."/>
            <person name="Donachie S.P."/>
        </authorList>
    </citation>
    <scope>NUCLEOTIDE SEQUENCE [LARGE SCALE GENOMIC DNA]</scope>
    <source>
        <strain evidence="3">JS</strain>
    </source>
</reference>
<dbReference type="PANTHER" id="PTHR43056">
    <property type="entry name" value="PEPTIDASE S9 PROLYL OLIGOPEPTIDASE"/>
    <property type="match status" value="1"/>
</dbReference>
<accession>U5QBR1</accession>
<dbReference type="KEGG" id="glj:GKIL_0006"/>
<dbReference type="AlphaFoldDB" id="U5QBR1"/>
<keyword evidence="3" id="KW-1185">Reference proteome</keyword>
<dbReference type="Gene3D" id="3.40.50.1820">
    <property type="entry name" value="alpha/beta hydrolase"/>
    <property type="match status" value="1"/>
</dbReference>
<dbReference type="Gene3D" id="2.120.10.30">
    <property type="entry name" value="TolB, C-terminal domain"/>
    <property type="match status" value="1"/>
</dbReference>
<evidence type="ECO:0000313" key="2">
    <source>
        <dbReference type="EMBL" id="AGY56253.1"/>
    </source>
</evidence>
<dbReference type="InterPro" id="IPR029058">
    <property type="entry name" value="AB_hydrolase_fold"/>
</dbReference>
<dbReference type="EMBL" id="CP003587">
    <property type="protein sequence ID" value="AGY56253.1"/>
    <property type="molecule type" value="Genomic_DNA"/>
</dbReference>
<dbReference type="InterPro" id="IPR011042">
    <property type="entry name" value="6-blade_b-propeller_TolB-like"/>
</dbReference>
<dbReference type="GO" id="GO:0008236">
    <property type="term" value="F:serine-type peptidase activity"/>
    <property type="evidence" value="ECO:0007669"/>
    <property type="project" value="InterPro"/>
</dbReference>
<dbReference type="RefSeq" id="WP_023171237.1">
    <property type="nucleotide sequence ID" value="NC_022600.1"/>
</dbReference>
<dbReference type="STRING" id="1183438.GKIL_0006"/>
<dbReference type="Pfam" id="PF00326">
    <property type="entry name" value="Peptidase_S9"/>
    <property type="match status" value="1"/>
</dbReference>
<dbReference type="InterPro" id="IPR050585">
    <property type="entry name" value="Xaa-Pro_dipeptidyl-ppase/CocE"/>
</dbReference>
<name>U5QBR1_GLOK1</name>
<dbReference type="HOGENOM" id="CLU_012236_1_0_3"/>
<dbReference type="eggNOG" id="COG1506">
    <property type="taxonomic scope" value="Bacteria"/>
</dbReference>
<dbReference type="InterPro" id="IPR001375">
    <property type="entry name" value="Peptidase_S9_cat"/>
</dbReference>
<proteinExistence type="predicted"/>
<dbReference type="PANTHER" id="PTHR43056:SF5">
    <property type="entry name" value="PEPTIDASE S9 PROLYL OLIGOPEPTIDASE CATALYTIC DOMAIN-CONTAINING PROTEIN"/>
    <property type="match status" value="1"/>
</dbReference>
<dbReference type="MEROPS" id="S09.074"/>